<reference evidence="1" key="4">
    <citation type="submission" date="2019-03" db="UniProtKB">
        <authorList>
            <consortium name="EnsemblPlants"/>
        </authorList>
    </citation>
    <scope>IDENTIFICATION</scope>
</reference>
<evidence type="ECO:0008006" key="3">
    <source>
        <dbReference type="Google" id="ProtNLM"/>
    </source>
</evidence>
<dbReference type="AlphaFoldDB" id="A0A453E8L9"/>
<reference evidence="1" key="5">
    <citation type="journal article" date="2021" name="G3 (Bethesda)">
        <title>Aegilops tauschii genome assembly Aet v5.0 features greater sequence contiguity and improved annotation.</title>
        <authorList>
            <person name="Wang L."/>
            <person name="Zhu T."/>
            <person name="Rodriguez J.C."/>
            <person name="Deal K.R."/>
            <person name="Dubcovsky J."/>
            <person name="McGuire P.E."/>
            <person name="Lux T."/>
            <person name="Spannagl M."/>
            <person name="Mayer K.F.X."/>
            <person name="Baldrich P."/>
            <person name="Meyers B.C."/>
            <person name="Huo N."/>
            <person name="Gu Y.Q."/>
            <person name="Zhou H."/>
            <person name="Devos K.M."/>
            <person name="Bennetzen J.L."/>
            <person name="Unver T."/>
            <person name="Budak H."/>
            <person name="Gulick P.J."/>
            <person name="Galiba G."/>
            <person name="Kalapos B."/>
            <person name="Nelson D.R."/>
            <person name="Li P."/>
            <person name="You F.M."/>
            <person name="Luo M.C."/>
            <person name="Dvorak J."/>
        </authorList>
    </citation>
    <scope>NUCLEOTIDE SEQUENCE [LARGE SCALE GENOMIC DNA]</scope>
    <source>
        <strain evidence="1">cv. AL8/78</strain>
    </source>
</reference>
<dbReference type="EnsemblPlants" id="AET3Gv20257500.1">
    <property type="protein sequence ID" value="AET3Gv20257500.1"/>
    <property type="gene ID" value="AET3Gv20257500"/>
</dbReference>
<dbReference type="Proteomes" id="UP000015105">
    <property type="component" value="Chromosome 3D"/>
</dbReference>
<name>A0A453E8L9_AEGTS</name>
<reference evidence="2" key="2">
    <citation type="journal article" date="2017" name="Nat. Plants">
        <title>The Aegilops tauschii genome reveals multiple impacts of transposons.</title>
        <authorList>
            <person name="Zhao G."/>
            <person name="Zou C."/>
            <person name="Li K."/>
            <person name="Wang K."/>
            <person name="Li T."/>
            <person name="Gao L."/>
            <person name="Zhang X."/>
            <person name="Wang H."/>
            <person name="Yang Z."/>
            <person name="Liu X."/>
            <person name="Jiang W."/>
            <person name="Mao L."/>
            <person name="Kong X."/>
            <person name="Jiao Y."/>
            <person name="Jia J."/>
        </authorList>
    </citation>
    <scope>NUCLEOTIDE SEQUENCE [LARGE SCALE GENOMIC DNA]</scope>
    <source>
        <strain evidence="2">cv. AL8/78</strain>
    </source>
</reference>
<organism evidence="1 2">
    <name type="scientific">Aegilops tauschii subsp. strangulata</name>
    <name type="common">Goatgrass</name>
    <dbReference type="NCBI Taxonomy" id="200361"/>
    <lineage>
        <taxon>Eukaryota</taxon>
        <taxon>Viridiplantae</taxon>
        <taxon>Streptophyta</taxon>
        <taxon>Embryophyta</taxon>
        <taxon>Tracheophyta</taxon>
        <taxon>Spermatophyta</taxon>
        <taxon>Magnoliopsida</taxon>
        <taxon>Liliopsida</taxon>
        <taxon>Poales</taxon>
        <taxon>Poaceae</taxon>
        <taxon>BOP clade</taxon>
        <taxon>Pooideae</taxon>
        <taxon>Triticodae</taxon>
        <taxon>Triticeae</taxon>
        <taxon>Triticinae</taxon>
        <taxon>Aegilops</taxon>
    </lineage>
</organism>
<dbReference type="Gramene" id="AET3Gv20257500.1">
    <property type="protein sequence ID" value="AET3Gv20257500.1"/>
    <property type="gene ID" value="AET3Gv20257500"/>
</dbReference>
<evidence type="ECO:0000313" key="1">
    <source>
        <dbReference type="EnsemblPlants" id="AET3Gv20257500.1"/>
    </source>
</evidence>
<evidence type="ECO:0000313" key="2">
    <source>
        <dbReference type="Proteomes" id="UP000015105"/>
    </source>
</evidence>
<accession>A0A453E8L9</accession>
<reference evidence="1" key="3">
    <citation type="journal article" date="2017" name="Nature">
        <title>Genome sequence of the progenitor of the wheat D genome Aegilops tauschii.</title>
        <authorList>
            <person name="Luo M.C."/>
            <person name="Gu Y.Q."/>
            <person name="Puiu D."/>
            <person name="Wang H."/>
            <person name="Twardziok S.O."/>
            <person name="Deal K.R."/>
            <person name="Huo N."/>
            <person name="Zhu T."/>
            <person name="Wang L."/>
            <person name="Wang Y."/>
            <person name="McGuire P.E."/>
            <person name="Liu S."/>
            <person name="Long H."/>
            <person name="Ramasamy R.K."/>
            <person name="Rodriguez J.C."/>
            <person name="Van S.L."/>
            <person name="Yuan L."/>
            <person name="Wang Z."/>
            <person name="Xia Z."/>
            <person name="Xiao L."/>
            <person name="Anderson O.D."/>
            <person name="Ouyang S."/>
            <person name="Liang Y."/>
            <person name="Zimin A.V."/>
            <person name="Pertea G."/>
            <person name="Qi P."/>
            <person name="Bennetzen J.L."/>
            <person name="Dai X."/>
            <person name="Dawson M.W."/>
            <person name="Muller H.G."/>
            <person name="Kugler K."/>
            <person name="Rivarola-Duarte L."/>
            <person name="Spannagl M."/>
            <person name="Mayer K.F.X."/>
            <person name="Lu F.H."/>
            <person name="Bevan M.W."/>
            <person name="Leroy P."/>
            <person name="Li P."/>
            <person name="You F.M."/>
            <person name="Sun Q."/>
            <person name="Liu Z."/>
            <person name="Lyons E."/>
            <person name="Wicker T."/>
            <person name="Salzberg S.L."/>
            <person name="Devos K.M."/>
            <person name="Dvorak J."/>
        </authorList>
    </citation>
    <scope>NUCLEOTIDE SEQUENCE [LARGE SCALE GENOMIC DNA]</scope>
    <source>
        <strain evidence="1">cv. AL8/78</strain>
    </source>
</reference>
<proteinExistence type="predicted"/>
<protein>
    <recommendedName>
        <fullName evidence="3">RRM domain-containing protein</fullName>
    </recommendedName>
</protein>
<dbReference type="PANTHER" id="PTHR33075">
    <property type="entry name" value="OS02G0499800 PROTEIN"/>
    <property type="match status" value="1"/>
</dbReference>
<sequence length="82" mass="9471">MPPQDLGQDRFVRFMKYDHGEGFRGVQGFREGCLMFLGVPLDLRNTENLRAAVNTFGKFHDWISDDPYLVRSVVFASFPEDI</sequence>
<reference evidence="2" key="1">
    <citation type="journal article" date="2014" name="Science">
        <title>Ancient hybridizations among the ancestral genomes of bread wheat.</title>
        <authorList>
            <consortium name="International Wheat Genome Sequencing Consortium,"/>
            <person name="Marcussen T."/>
            <person name="Sandve S.R."/>
            <person name="Heier L."/>
            <person name="Spannagl M."/>
            <person name="Pfeifer M."/>
            <person name="Jakobsen K.S."/>
            <person name="Wulff B.B."/>
            <person name="Steuernagel B."/>
            <person name="Mayer K.F."/>
            <person name="Olsen O.A."/>
        </authorList>
    </citation>
    <scope>NUCLEOTIDE SEQUENCE [LARGE SCALE GENOMIC DNA]</scope>
    <source>
        <strain evidence="2">cv. AL8/78</strain>
    </source>
</reference>
<dbReference type="PANTHER" id="PTHR33075:SF10">
    <property type="entry name" value="DUF4283 DOMAIN-CONTAINING PROTEIN"/>
    <property type="match status" value="1"/>
</dbReference>
<keyword evidence="2" id="KW-1185">Reference proteome</keyword>